<dbReference type="AlphaFoldDB" id="A0A0J9SJJ1"/>
<gene>
    <name evidence="2" type="ORF">PVBG_06026</name>
</gene>
<keyword evidence="1" id="KW-0472">Membrane</keyword>
<keyword evidence="1" id="KW-1133">Transmembrane helix</keyword>
<feature type="transmembrane region" description="Helical" evidence="1">
    <location>
        <begin position="275"/>
        <end position="293"/>
    </location>
</feature>
<protein>
    <submittedName>
        <fullName evidence="2">Uncharacterized protein</fullName>
    </submittedName>
</protein>
<sequence>MHVINPKNVIKLNTLYQLYKNYDTLKQKNAPYYATFLTTMRTEYNIALEKCFYDRDFIFCKALEKFKNSYETSKSNVSQYCIARSCPDLPELILSSEFHNESLRTSKIDNDLIWTSYAQYLRGHSADTSEKYYNLKKLISLQYNLLMEKDDDEKYCVMMKILHDFFQYCKKNIRNSHLLFFIKEFIEEYYKKKKVVYEKIFEDCANTNSKPYCEQYNKCKREFQKEITLIRSGPENYINNKEEYFKNLAPDDSWIAKALAIFQDSAAMSKNSPTIMSTLVSIILLVFSLYKVLKFFI</sequence>
<dbReference type="EMBL" id="KQ234961">
    <property type="protein sequence ID" value="KMZ83190.1"/>
    <property type="molecule type" value="Genomic_DNA"/>
</dbReference>
<evidence type="ECO:0000313" key="2">
    <source>
        <dbReference type="EMBL" id="KMZ83190.1"/>
    </source>
</evidence>
<proteinExistence type="predicted"/>
<accession>A0A0J9SJJ1</accession>
<keyword evidence="1" id="KW-0812">Transmembrane</keyword>
<dbReference type="Proteomes" id="UP000053327">
    <property type="component" value="Unassembled WGS sequence"/>
</dbReference>
<reference evidence="2 3" key="1">
    <citation type="submission" date="2011-08" db="EMBL/GenBank/DDBJ databases">
        <title>The Genome Sequence of Plasmodium vivax Brazil I.</title>
        <authorList>
            <consortium name="The Broad Institute Genome Sequencing Platform"/>
            <consortium name="The Broad Institute Genome Sequencing Center for Infectious Disease"/>
            <person name="Neafsey D."/>
            <person name="Carlton J."/>
            <person name="Barnwell J."/>
            <person name="Collins W."/>
            <person name="Escalante A."/>
            <person name="Mullikin J."/>
            <person name="Saul A."/>
            <person name="Guigo R."/>
            <person name="Camara F."/>
            <person name="Young S.K."/>
            <person name="Zeng Q."/>
            <person name="Gargeya S."/>
            <person name="Fitzgerald M."/>
            <person name="Haas B."/>
            <person name="Abouelleil A."/>
            <person name="Alvarado L."/>
            <person name="Arachchi H.M."/>
            <person name="Berlin A."/>
            <person name="Brown A."/>
            <person name="Chapman S.B."/>
            <person name="Chen Z."/>
            <person name="Dunbar C."/>
            <person name="Freedman E."/>
            <person name="Gearin G."/>
            <person name="Gellesch M."/>
            <person name="Goldberg J."/>
            <person name="Griggs A."/>
            <person name="Gujja S."/>
            <person name="Heiman D."/>
            <person name="Howarth C."/>
            <person name="Larson L."/>
            <person name="Lui A."/>
            <person name="MacDonald P.J.P."/>
            <person name="Montmayeur A."/>
            <person name="Murphy C."/>
            <person name="Neiman D."/>
            <person name="Pearson M."/>
            <person name="Priest M."/>
            <person name="Roberts A."/>
            <person name="Saif S."/>
            <person name="Shea T."/>
            <person name="Shenoy N."/>
            <person name="Sisk P."/>
            <person name="Stolte C."/>
            <person name="Sykes S."/>
            <person name="Wortman J."/>
            <person name="Nusbaum C."/>
            <person name="Birren B."/>
        </authorList>
    </citation>
    <scope>NUCLEOTIDE SEQUENCE [LARGE SCALE GENOMIC DNA]</scope>
    <source>
        <strain evidence="2 3">Brazil I</strain>
    </source>
</reference>
<name>A0A0J9SJJ1_PLAV1</name>
<organism evidence="2 3">
    <name type="scientific">Plasmodium vivax (strain Brazil I)</name>
    <dbReference type="NCBI Taxonomy" id="1033975"/>
    <lineage>
        <taxon>Eukaryota</taxon>
        <taxon>Sar</taxon>
        <taxon>Alveolata</taxon>
        <taxon>Apicomplexa</taxon>
        <taxon>Aconoidasida</taxon>
        <taxon>Haemosporida</taxon>
        <taxon>Plasmodiidae</taxon>
        <taxon>Plasmodium</taxon>
        <taxon>Plasmodium (Plasmodium)</taxon>
    </lineage>
</organism>
<evidence type="ECO:0000313" key="3">
    <source>
        <dbReference type="Proteomes" id="UP000053327"/>
    </source>
</evidence>
<evidence type="ECO:0000256" key="1">
    <source>
        <dbReference type="SAM" id="Phobius"/>
    </source>
</evidence>